<sequence length="94" mass="10361">MTGVHRTAAQQIGAEAAVLALHSALRRRGIAARDGDLPGSVRAEYAGRHVTVRYVDHRWWRPMRGEPHVTVPVAHEGGEDHLARDLVSELLGRL</sequence>
<accession>A0ABU2MDF7</accession>
<organism evidence="1 2">
    <name type="scientific">Nocardiopsis lambiniae</name>
    <dbReference type="NCBI Taxonomy" id="3075539"/>
    <lineage>
        <taxon>Bacteria</taxon>
        <taxon>Bacillati</taxon>
        <taxon>Actinomycetota</taxon>
        <taxon>Actinomycetes</taxon>
        <taxon>Streptosporangiales</taxon>
        <taxon>Nocardiopsidaceae</taxon>
        <taxon>Nocardiopsis</taxon>
    </lineage>
</organism>
<proteinExistence type="predicted"/>
<keyword evidence="2" id="KW-1185">Reference proteome</keyword>
<name>A0ABU2MDF7_9ACTN</name>
<protein>
    <submittedName>
        <fullName evidence="1">Uncharacterized protein</fullName>
    </submittedName>
</protein>
<dbReference type="EMBL" id="JAVREP010000010">
    <property type="protein sequence ID" value="MDT0329961.1"/>
    <property type="molecule type" value="Genomic_DNA"/>
</dbReference>
<gene>
    <name evidence="1" type="ORF">RM479_16240</name>
</gene>
<evidence type="ECO:0000313" key="1">
    <source>
        <dbReference type="EMBL" id="MDT0329961.1"/>
    </source>
</evidence>
<dbReference type="RefSeq" id="WP_311512560.1">
    <property type="nucleotide sequence ID" value="NZ_JAVREP010000010.1"/>
</dbReference>
<dbReference type="Proteomes" id="UP001183390">
    <property type="component" value="Unassembled WGS sequence"/>
</dbReference>
<evidence type="ECO:0000313" key="2">
    <source>
        <dbReference type="Proteomes" id="UP001183390"/>
    </source>
</evidence>
<reference evidence="2" key="1">
    <citation type="submission" date="2023-07" db="EMBL/GenBank/DDBJ databases">
        <title>30 novel species of actinomycetes from the DSMZ collection.</title>
        <authorList>
            <person name="Nouioui I."/>
        </authorList>
    </citation>
    <scope>NUCLEOTIDE SEQUENCE [LARGE SCALE GENOMIC DNA]</scope>
    <source>
        <strain evidence="2">DSM 44743</strain>
    </source>
</reference>
<comment type="caution">
    <text evidence="1">The sequence shown here is derived from an EMBL/GenBank/DDBJ whole genome shotgun (WGS) entry which is preliminary data.</text>
</comment>